<evidence type="ECO:0000313" key="1">
    <source>
        <dbReference type="EMBL" id="MBB2196547.1"/>
    </source>
</evidence>
<reference evidence="1 2" key="1">
    <citation type="submission" date="2020-04" db="EMBL/GenBank/DDBJ databases">
        <title>Description of novel Gluconacetobacter.</title>
        <authorList>
            <person name="Sombolestani A."/>
        </authorList>
    </citation>
    <scope>NUCLEOTIDE SEQUENCE [LARGE SCALE GENOMIC DNA]</scope>
    <source>
        <strain evidence="1 2">LMG 22058</strain>
    </source>
</reference>
<gene>
    <name evidence="1" type="ORF">HLH44_03555</name>
</gene>
<sequence>MYQIDTSAAVAEMPAMGAPGNPGWFDGGDPVSGRGPTYIDPDWLNMLQAELMAILALGSVSQNKTETNQIASVISALIANAIVGEAVARANADAALQTNLTAEATARANADSAEATARAAADGTLQTNLTAEATARANADSAEAATRAAADGTLQTNLTAEATARANADSAEAATRASADGTLQTNLTAEAAARANGDSAEAATRAAMDGALQARLDAISAGAGIANGHNYSWIVVNGYMSLSFTFENDATGTTQTIPLPKAFGGDITSVVINSMTKDNDVWVFNFTPTSFDMRTPNGGTNTFSAIAMGPAWSAS</sequence>
<protein>
    <recommendedName>
        <fullName evidence="3">Tail fiber protein</fullName>
    </recommendedName>
</protein>
<dbReference type="EMBL" id="JABEQP010000002">
    <property type="protein sequence ID" value="MBB2196547.1"/>
    <property type="molecule type" value="Genomic_DNA"/>
</dbReference>
<organism evidence="1 2">
    <name type="scientific">Gluconacetobacter dulcium</name>
    <dbReference type="NCBI Taxonomy" id="2729096"/>
    <lineage>
        <taxon>Bacteria</taxon>
        <taxon>Pseudomonadati</taxon>
        <taxon>Pseudomonadota</taxon>
        <taxon>Alphaproteobacteria</taxon>
        <taxon>Acetobacterales</taxon>
        <taxon>Acetobacteraceae</taxon>
        <taxon>Gluconacetobacter</taxon>
    </lineage>
</organism>
<dbReference type="Proteomes" id="UP000530320">
    <property type="component" value="Unassembled WGS sequence"/>
</dbReference>
<name>A0A7W4JXR3_9PROT</name>
<dbReference type="AlphaFoldDB" id="A0A7W4JXR3"/>
<evidence type="ECO:0008006" key="3">
    <source>
        <dbReference type="Google" id="ProtNLM"/>
    </source>
</evidence>
<dbReference type="RefSeq" id="WP_183008135.1">
    <property type="nucleotide sequence ID" value="NZ_JABEQP010000002.1"/>
</dbReference>
<comment type="caution">
    <text evidence="1">The sequence shown here is derived from an EMBL/GenBank/DDBJ whole genome shotgun (WGS) entry which is preliminary data.</text>
</comment>
<accession>A0A7W4JXR3</accession>
<evidence type="ECO:0000313" key="2">
    <source>
        <dbReference type="Proteomes" id="UP000530320"/>
    </source>
</evidence>
<proteinExistence type="predicted"/>